<dbReference type="EMBL" id="JYDI01001411">
    <property type="protein sequence ID" value="KRY31557.1"/>
    <property type="molecule type" value="Genomic_DNA"/>
</dbReference>
<dbReference type="Proteomes" id="UP000054653">
    <property type="component" value="Unassembled WGS sequence"/>
</dbReference>
<protein>
    <submittedName>
        <fullName evidence="1">Uncharacterized protein</fullName>
    </submittedName>
</protein>
<name>A0A0V1B3F4_TRIBR</name>
<accession>A0A0V1B3F4</accession>
<evidence type="ECO:0000313" key="2">
    <source>
        <dbReference type="Proteomes" id="UP000054653"/>
    </source>
</evidence>
<organism evidence="1 2">
    <name type="scientific">Trichinella britovi</name>
    <name type="common">Parasitic roundworm</name>
    <dbReference type="NCBI Taxonomy" id="45882"/>
    <lineage>
        <taxon>Eukaryota</taxon>
        <taxon>Metazoa</taxon>
        <taxon>Ecdysozoa</taxon>
        <taxon>Nematoda</taxon>
        <taxon>Enoplea</taxon>
        <taxon>Dorylaimia</taxon>
        <taxon>Trichinellida</taxon>
        <taxon>Trichinellidae</taxon>
        <taxon>Trichinella</taxon>
    </lineage>
</organism>
<sequence>MFDKGICEKSCKLEVLLQRSRFFKQIIQYSDITPRNLDKSNLEKYQQAANLFTNSGSRFIYQLENRILLSMKLWRVSLCP</sequence>
<gene>
    <name evidence="1" type="ORF">T03_9547</name>
</gene>
<reference evidence="1 2" key="1">
    <citation type="submission" date="2015-01" db="EMBL/GenBank/DDBJ databases">
        <title>Evolution of Trichinella species and genotypes.</title>
        <authorList>
            <person name="Korhonen P.K."/>
            <person name="Edoardo P."/>
            <person name="Giuseppe L.R."/>
            <person name="Gasser R.B."/>
        </authorList>
    </citation>
    <scope>NUCLEOTIDE SEQUENCE [LARGE SCALE GENOMIC DNA]</scope>
    <source>
        <strain evidence="1">ISS120</strain>
    </source>
</reference>
<dbReference type="AlphaFoldDB" id="A0A0V1B3F4"/>
<evidence type="ECO:0000313" key="1">
    <source>
        <dbReference type="EMBL" id="KRY31557.1"/>
    </source>
</evidence>
<proteinExistence type="predicted"/>
<comment type="caution">
    <text evidence="1">The sequence shown here is derived from an EMBL/GenBank/DDBJ whole genome shotgun (WGS) entry which is preliminary data.</text>
</comment>
<keyword evidence="2" id="KW-1185">Reference proteome</keyword>